<dbReference type="EC" id="2.4.1.16" evidence="3"/>
<feature type="region of interest" description="Disordered" evidence="1">
    <location>
        <begin position="327"/>
        <end position="346"/>
    </location>
</feature>
<dbReference type="AlphaFoldDB" id="A0A5K1K7X8"/>
<dbReference type="GO" id="GO:0004100">
    <property type="term" value="F:chitin synthase activity"/>
    <property type="evidence" value="ECO:0007669"/>
    <property type="project" value="UniProtKB-EC"/>
</dbReference>
<organism evidence="3">
    <name type="scientific">Ganoderma boninense</name>
    <dbReference type="NCBI Taxonomy" id="34458"/>
    <lineage>
        <taxon>Eukaryota</taxon>
        <taxon>Fungi</taxon>
        <taxon>Dikarya</taxon>
        <taxon>Basidiomycota</taxon>
        <taxon>Agaricomycotina</taxon>
        <taxon>Agaricomycetes</taxon>
        <taxon>Polyporales</taxon>
        <taxon>Polyporaceae</taxon>
        <taxon>Ganoderma</taxon>
    </lineage>
</organism>
<dbReference type="Pfam" id="PF18803">
    <property type="entry name" value="CxC2"/>
    <property type="match status" value="1"/>
</dbReference>
<protein>
    <submittedName>
        <fullName evidence="3">Chitin synthase (EC)</fullName>
        <ecNumber evidence="3">2.4.1.16</ecNumber>
    </submittedName>
</protein>
<name>A0A5K1K7X8_9APHY</name>
<reference evidence="3" key="1">
    <citation type="submission" date="2019-10" db="EMBL/GenBank/DDBJ databases">
        <authorList>
            <person name="Nor Muhammad N."/>
        </authorList>
    </citation>
    <scope>NUCLEOTIDE SEQUENCE</scope>
</reference>
<evidence type="ECO:0000256" key="1">
    <source>
        <dbReference type="SAM" id="MobiDB-lite"/>
    </source>
</evidence>
<gene>
    <name evidence="3" type="primary">G4XVB6</name>
</gene>
<evidence type="ECO:0000313" key="3">
    <source>
        <dbReference type="EMBL" id="VWP02331.1"/>
    </source>
</evidence>
<evidence type="ECO:0000259" key="2">
    <source>
        <dbReference type="Pfam" id="PF18803"/>
    </source>
</evidence>
<dbReference type="InterPro" id="IPR041457">
    <property type="entry name" value="CxC2_KDZ-assoc"/>
</dbReference>
<keyword evidence="3" id="KW-0808">Transferase</keyword>
<proteinExistence type="predicted"/>
<sequence>MGIRATLEHLLVSVYPPPSHANRRNAGRSERDPFFQARFGGRKFTLPSIPIVRSRRSSARTLPKFILSSSSSGSESPSPPSSATATALLDVAAERLEARYDINHVYHYLSSVESDLLQQTLFTTHERHPLHRIKRWTGSRFEPVELSLLGLRLQLGHPAGEKCPAPDVSVSGSIFILDLSGVHQVGIMFCSCENALPPYIQLLRQQWFPASCQELQTAATFRLLEHFHLLSSQANVSALAYYRMLLSVTDNTGVCPPANHLPAFLITIREWQVLKTLRRTGAAGRLVERPSDHCPTCSPRDLVDISEHVSAKPSLETPWTSSVLLHGENSDCPDGTPSDASCQPEEHGTHVHDLLLTEIARATFPIRRDSSGISRKHPFESWNWDEVTTLHAEQAVSQRRLYGDVYNALNDLLPRDCVDTWIKMVLRWEMDGAEGEDDFNPFEFRHSLLGQKKVRADLYEEDLRAIQSGQGKFVGGEQETISGVIAAGLDLEDQQIQLSAMVVGVRHQSSGLCEVGIVGEQGRLRQRIDAWHDTAQNLIPIIASLRADYANVAVTVSAQDLPLYLPSSLFSVEVPDVRLFQHEWRLREAQAYDALAYLRAHLEVLEFLRSCAYKNPGVEERANLVADVVRAKIRLDVCRYRVAHSALVTLAPVLGETMEEGYLQELEDADIRYLSTTKGICAPWIWHFGHTALLDRAYLLDLDVNKELNAALRVEWCDARAHARASMQMCKSLHDDMCRAIASHEQRAHWWETQVGSAFAASSDYREGADSFARRQASIRHSMKVHCCNLWASMMDCLSVGPYDVDDIPGVASRVGSRSYGEKGV</sequence>
<keyword evidence="3" id="KW-0328">Glycosyltransferase</keyword>
<dbReference type="EMBL" id="LR730122">
    <property type="protein sequence ID" value="VWP02331.1"/>
    <property type="molecule type" value="Genomic_DNA"/>
</dbReference>
<accession>A0A5K1K7X8</accession>
<feature type="domain" description="CxC2-like cysteine cluster KDZ transposase-associated" evidence="2">
    <location>
        <begin position="146"/>
        <end position="253"/>
    </location>
</feature>